<feature type="domain" description="Ciliogenesis-associated TTC17-interacting protein N-terminal" evidence="2">
    <location>
        <begin position="383"/>
        <end position="529"/>
    </location>
</feature>
<dbReference type="PANTHER" id="PTHR15505:SF4">
    <property type="entry name" value="RIIA DOMAIN-CONTAINING PROTEIN 1"/>
    <property type="match status" value="1"/>
</dbReference>
<organism evidence="3 4">
    <name type="scientific">Eumeta variegata</name>
    <name type="common">Bagworm moth</name>
    <name type="synonym">Eumeta japonica</name>
    <dbReference type="NCBI Taxonomy" id="151549"/>
    <lineage>
        <taxon>Eukaryota</taxon>
        <taxon>Metazoa</taxon>
        <taxon>Ecdysozoa</taxon>
        <taxon>Arthropoda</taxon>
        <taxon>Hexapoda</taxon>
        <taxon>Insecta</taxon>
        <taxon>Pterygota</taxon>
        <taxon>Neoptera</taxon>
        <taxon>Endopterygota</taxon>
        <taxon>Lepidoptera</taxon>
        <taxon>Glossata</taxon>
        <taxon>Ditrysia</taxon>
        <taxon>Tineoidea</taxon>
        <taxon>Psychidae</taxon>
        <taxon>Oiketicinae</taxon>
        <taxon>Eumeta</taxon>
    </lineage>
</organism>
<dbReference type="InterPro" id="IPR048777">
    <property type="entry name" value="CATIP_N"/>
</dbReference>
<sequence>MSLESTHISLIDLTKQLPFHIGEVVKETDSQISWTSSESTPSNPTENSSSDEIEQKIKLEDSCVPMEKRESEIFDDQDFHFFFYPKCPEEISAHNSSTSVTLVDGVPQVNLTYLCKCNIDKFGKCLCFKRLPCKCRPPVPKKVTPKKECKCKNRGTKLCSCNEDKPKCKCATGQRCVCQFGYCTCDKQEELNPSAILVDTAPTTCDENQNIECSCDVSITCICPSPPEKDKNEPESVCEAPEDCQCHDQCFCKYSACDTKPVNQAIDNVCVSFDRLVGSGLKPESEEIPMTMRKLKRVPVGKEGYRWCYEVDPFHTYFDFGYGMQEKFEVIESDDEKFAIQGLHDNNKSSSCEETEHLDENTLPRFKKEIRKPSIDCCSVVGGKKTVNLGITISIETLGETKDQFLVQVISHSSKEGDKTGTKLISIVDCNLHTMEENRVEYITKRELTKEKRSYIALCDNGYYNKVSRTCGELQSVKRLQHSFGDARDFLLEGANILLLRYLAVQRHRGNVKTATVLMNGAICESFYVFDGDNELTKSRQARSVGKKKMSHGVSSAVVNAKEMQVVKVDRYVMEKNGTVYQTLTVLTLKGYTVSHEWVDSAYIVHLNPLLKIIPESNEIEPHAPLRSTWRQDLQLLSDYLDFKAERSSEGARYTSENGELAGAVCDYLQALLLMQPRDTLLFTRQYFGAALSTLDLPHNEYFDPEYNVLR</sequence>
<dbReference type="Proteomes" id="UP000299102">
    <property type="component" value="Unassembled WGS sequence"/>
</dbReference>
<proteinExistence type="predicted"/>
<evidence type="ECO:0000259" key="2">
    <source>
        <dbReference type="Pfam" id="PF21772"/>
    </source>
</evidence>
<feature type="region of interest" description="Disordered" evidence="1">
    <location>
        <begin position="32"/>
        <end position="51"/>
    </location>
</feature>
<dbReference type="EMBL" id="BGZK01000826">
    <property type="protein sequence ID" value="GBP61908.1"/>
    <property type="molecule type" value="Genomic_DNA"/>
</dbReference>
<protein>
    <submittedName>
        <fullName evidence="3">Ciliogenesis-associated TTC17-interacting protein</fullName>
    </submittedName>
</protein>
<accession>A0A4C1XEQ1</accession>
<dbReference type="Pfam" id="PF21772">
    <property type="entry name" value="CATIP_N"/>
    <property type="match status" value="1"/>
</dbReference>
<dbReference type="PANTHER" id="PTHR15505">
    <property type="entry name" value="RIIA DOMAIN-CONTAINING PROTEIN 1"/>
    <property type="match status" value="1"/>
</dbReference>
<gene>
    <name evidence="3" type="primary">catip</name>
    <name evidence="3" type="ORF">EVAR_41723_1</name>
</gene>
<reference evidence="3 4" key="1">
    <citation type="journal article" date="2019" name="Commun. Biol.">
        <title>The bagworm genome reveals a unique fibroin gene that provides high tensile strength.</title>
        <authorList>
            <person name="Kono N."/>
            <person name="Nakamura H."/>
            <person name="Ohtoshi R."/>
            <person name="Tomita M."/>
            <person name="Numata K."/>
            <person name="Arakawa K."/>
        </authorList>
    </citation>
    <scope>NUCLEOTIDE SEQUENCE [LARGE SCALE GENOMIC DNA]</scope>
</reference>
<comment type="caution">
    <text evidence="3">The sequence shown here is derived from an EMBL/GenBank/DDBJ whole genome shotgun (WGS) entry which is preliminary data.</text>
</comment>
<dbReference type="STRING" id="151549.A0A4C1XEQ1"/>
<dbReference type="OrthoDB" id="6334211at2759"/>
<evidence type="ECO:0000313" key="4">
    <source>
        <dbReference type="Proteomes" id="UP000299102"/>
    </source>
</evidence>
<name>A0A4C1XEQ1_EUMVA</name>
<dbReference type="AlphaFoldDB" id="A0A4C1XEQ1"/>
<keyword evidence="4" id="KW-1185">Reference proteome</keyword>
<evidence type="ECO:0000256" key="1">
    <source>
        <dbReference type="SAM" id="MobiDB-lite"/>
    </source>
</evidence>
<feature type="compositionally biased region" description="Low complexity" evidence="1">
    <location>
        <begin position="36"/>
        <end position="50"/>
    </location>
</feature>
<evidence type="ECO:0000313" key="3">
    <source>
        <dbReference type="EMBL" id="GBP61908.1"/>
    </source>
</evidence>